<dbReference type="EMBL" id="JBHRZH010000044">
    <property type="protein sequence ID" value="MFC3765954.1"/>
    <property type="molecule type" value="Genomic_DNA"/>
</dbReference>
<organism evidence="2 3">
    <name type="scientific">Tenggerimyces flavus</name>
    <dbReference type="NCBI Taxonomy" id="1708749"/>
    <lineage>
        <taxon>Bacteria</taxon>
        <taxon>Bacillati</taxon>
        <taxon>Actinomycetota</taxon>
        <taxon>Actinomycetes</taxon>
        <taxon>Propionibacteriales</taxon>
        <taxon>Nocardioidaceae</taxon>
        <taxon>Tenggerimyces</taxon>
    </lineage>
</organism>
<gene>
    <name evidence="2" type="ORF">ACFOUW_34320</name>
</gene>
<dbReference type="SUPFAM" id="SSF55729">
    <property type="entry name" value="Acyl-CoA N-acyltransferases (Nat)"/>
    <property type="match status" value="1"/>
</dbReference>
<feature type="domain" description="N-acetyltransferase" evidence="1">
    <location>
        <begin position="6"/>
        <end position="92"/>
    </location>
</feature>
<name>A0ABV7YPJ2_9ACTN</name>
<keyword evidence="2" id="KW-0808">Transferase</keyword>
<comment type="caution">
    <text evidence="2">The sequence shown here is derived from an EMBL/GenBank/DDBJ whole genome shotgun (WGS) entry which is preliminary data.</text>
</comment>
<dbReference type="InterPro" id="IPR045057">
    <property type="entry name" value="Gcn5-rel_NAT"/>
</dbReference>
<dbReference type="EC" id="2.3.1.-" evidence="2"/>
<evidence type="ECO:0000313" key="3">
    <source>
        <dbReference type="Proteomes" id="UP001595699"/>
    </source>
</evidence>
<reference evidence="3" key="1">
    <citation type="journal article" date="2019" name="Int. J. Syst. Evol. Microbiol.">
        <title>The Global Catalogue of Microorganisms (GCM) 10K type strain sequencing project: providing services to taxonomists for standard genome sequencing and annotation.</title>
        <authorList>
            <consortium name="The Broad Institute Genomics Platform"/>
            <consortium name="The Broad Institute Genome Sequencing Center for Infectious Disease"/>
            <person name="Wu L."/>
            <person name="Ma J."/>
        </authorList>
    </citation>
    <scope>NUCLEOTIDE SEQUENCE [LARGE SCALE GENOMIC DNA]</scope>
    <source>
        <strain evidence="3">CGMCC 4.7241</strain>
    </source>
</reference>
<protein>
    <submittedName>
        <fullName evidence="2">GNAT family N-acetyltransferase</fullName>
        <ecNumber evidence="2">2.3.1.-</ecNumber>
    </submittedName>
</protein>
<dbReference type="Proteomes" id="UP001595699">
    <property type="component" value="Unassembled WGS sequence"/>
</dbReference>
<keyword evidence="3" id="KW-1185">Reference proteome</keyword>
<dbReference type="CDD" id="cd04301">
    <property type="entry name" value="NAT_SF"/>
    <property type="match status" value="1"/>
</dbReference>
<dbReference type="PANTHER" id="PTHR31435:SF10">
    <property type="entry name" value="BSR4717 PROTEIN"/>
    <property type="match status" value="1"/>
</dbReference>
<evidence type="ECO:0000259" key="1">
    <source>
        <dbReference type="PROSITE" id="PS51729"/>
    </source>
</evidence>
<sequence>MTAVVKDNPSEERFEVHDGDQLAGSLYYEQRGEALALIHTEIDPAFGGRGLGSVLVRRTLEQLRERGVKIVPLCPFVKSWMEKHPEYDDLKA</sequence>
<accession>A0ABV7YPJ2</accession>
<dbReference type="Gene3D" id="3.40.630.30">
    <property type="match status" value="1"/>
</dbReference>
<keyword evidence="2" id="KW-0012">Acyltransferase</keyword>
<dbReference type="PROSITE" id="PS51729">
    <property type="entry name" value="GNAT_YJDJ"/>
    <property type="match status" value="1"/>
</dbReference>
<dbReference type="InterPro" id="IPR031165">
    <property type="entry name" value="GNAT_YJDJ"/>
</dbReference>
<proteinExistence type="predicted"/>
<dbReference type="InterPro" id="IPR016181">
    <property type="entry name" value="Acyl_CoA_acyltransferase"/>
</dbReference>
<evidence type="ECO:0000313" key="2">
    <source>
        <dbReference type="EMBL" id="MFC3765954.1"/>
    </source>
</evidence>
<dbReference type="Pfam" id="PF14542">
    <property type="entry name" value="Acetyltransf_CG"/>
    <property type="match status" value="1"/>
</dbReference>
<dbReference type="RefSeq" id="WP_205119577.1">
    <property type="nucleotide sequence ID" value="NZ_JAFBCM010000001.1"/>
</dbReference>
<dbReference type="GO" id="GO:0016746">
    <property type="term" value="F:acyltransferase activity"/>
    <property type="evidence" value="ECO:0007669"/>
    <property type="project" value="UniProtKB-KW"/>
</dbReference>
<dbReference type="PANTHER" id="PTHR31435">
    <property type="entry name" value="PROTEIN NATD1"/>
    <property type="match status" value="1"/>
</dbReference>